<name>A0A2I0B7K8_9ASPA</name>
<evidence type="ECO:0000313" key="5">
    <source>
        <dbReference type="Proteomes" id="UP000236161"/>
    </source>
</evidence>
<dbReference type="PANTHER" id="PTHR33155">
    <property type="entry name" value="FANTASTIC FOUR-LIKE PROTEIN (DUF3049)"/>
    <property type="match status" value="1"/>
</dbReference>
<feature type="region of interest" description="Disordered" evidence="2">
    <location>
        <begin position="96"/>
        <end position="136"/>
    </location>
</feature>
<evidence type="ECO:0000256" key="1">
    <source>
        <dbReference type="ARBA" id="ARBA00008690"/>
    </source>
</evidence>
<feature type="domain" description="FAF" evidence="3">
    <location>
        <begin position="155"/>
        <end position="208"/>
    </location>
</feature>
<dbReference type="PANTHER" id="PTHR33155:SF3">
    <property type="entry name" value="PROTEIN FAF-LIKE, CHLOROPLASTIC"/>
    <property type="match status" value="1"/>
</dbReference>
<dbReference type="InterPro" id="IPR021410">
    <property type="entry name" value="FAF"/>
</dbReference>
<comment type="similarity">
    <text evidence="1">Belongs to the fantastic four family.</text>
</comment>
<gene>
    <name evidence="4" type="ORF">AXF42_Ash017025</name>
</gene>
<accession>A0A2I0B7K8</accession>
<dbReference type="Proteomes" id="UP000236161">
    <property type="component" value="Unassembled WGS sequence"/>
</dbReference>
<dbReference type="OrthoDB" id="1303570at2759"/>
<dbReference type="STRING" id="1088818.A0A2I0B7K8"/>
<dbReference type="EMBL" id="KZ451907">
    <property type="protein sequence ID" value="PKA63741.1"/>
    <property type="molecule type" value="Genomic_DNA"/>
</dbReference>
<keyword evidence="5" id="KW-1185">Reference proteome</keyword>
<dbReference type="Pfam" id="PF11250">
    <property type="entry name" value="FAF"/>
    <property type="match status" value="1"/>
</dbReference>
<protein>
    <submittedName>
        <fullName evidence="4">Protein FAF-like, chloroplastic</fullName>
    </submittedName>
</protein>
<dbReference type="AlphaFoldDB" id="A0A2I0B7K8"/>
<feature type="compositionally biased region" description="Acidic residues" evidence="2">
    <location>
        <begin position="113"/>
        <end position="130"/>
    </location>
</feature>
<sequence length="423" mass="46523">MAVAVHRRLEELQLLPAATEEHVLAAERKMEEEKEMLDIWSSIQREKAKRAETAATEEPYVHPLLRRSSSLMSGKSLEICTESLGSETGSDGFSSACELDSSFSPASSKGEFNYEEAEDEAEQEEEESTAEEQGRKELNAVNYHCSIGWRSLPRSFPPPLPSISRCDGPCIQMKPHRRDGRLVVTAVPVPAQNFLHAERQAGRLRLSFIDSSCPSNSIAASVVVAESNNSVNKENDEEMEMKMMQAAEEEAVEEEEEEEVEVVDRGTVVEVKFSAQPQQVGGATAVKVHRSSLVINKFVVGNPAVPAEDEPSLELSQYCPPMAHHPAKRSAPATATVAAAAVAASSVSTASTHDGFHYNYIHSLHLRPWGPQSPAAAAAAEAKLLFVSKRRSREELLHDMRRCNELRRPLFIFEQPCCIATSS</sequence>
<evidence type="ECO:0000259" key="3">
    <source>
        <dbReference type="Pfam" id="PF11250"/>
    </source>
</evidence>
<reference evidence="4 5" key="1">
    <citation type="journal article" date="2017" name="Nature">
        <title>The Apostasia genome and the evolution of orchids.</title>
        <authorList>
            <person name="Zhang G.Q."/>
            <person name="Liu K.W."/>
            <person name="Li Z."/>
            <person name="Lohaus R."/>
            <person name="Hsiao Y.Y."/>
            <person name="Niu S.C."/>
            <person name="Wang J.Y."/>
            <person name="Lin Y.C."/>
            <person name="Xu Q."/>
            <person name="Chen L.J."/>
            <person name="Yoshida K."/>
            <person name="Fujiwara S."/>
            <person name="Wang Z.W."/>
            <person name="Zhang Y.Q."/>
            <person name="Mitsuda N."/>
            <person name="Wang M."/>
            <person name="Liu G.H."/>
            <person name="Pecoraro L."/>
            <person name="Huang H.X."/>
            <person name="Xiao X.J."/>
            <person name="Lin M."/>
            <person name="Wu X.Y."/>
            <person name="Wu W.L."/>
            <person name="Chen Y.Y."/>
            <person name="Chang S.B."/>
            <person name="Sakamoto S."/>
            <person name="Ohme-Takagi M."/>
            <person name="Yagi M."/>
            <person name="Zeng S.J."/>
            <person name="Shen C.Y."/>
            <person name="Yeh C.M."/>
            <person name="Luo Y.B."/>
            <person name="Tsai W.C."/>
            <person name="Van de Peer Y."/>
            <person name="Liu Z.J."/>
        </authorList>
    </citation>
    <scope>NUCLEOTIDE SEQUENCE [LARGE SCALE GENOMIC DNA]</scope>
    <source>
        <strain evidence="5">cv. Shenzhen</strain>
        <tissue evidence="4">Stem</tissue>
    </source>
</reference>
<evidence type="ECO:0000256" key="2">
    <source>
        <dbReference type="SAM" id="MobiDB-lite"/>
    </source>
</evidence>
<proteinExistence type="inferred from homology"/>
<evidence type="ECO:0000313" key="4">
    <source>
        <dbReference type="EMBL" id="PKA63741.1"/>
    </source>
</evidence>
<dbReference type="InterPro" id="IPR046431">
    <property type="entry name" value="FAF_dom"/>
</dbReference>
<organism evidence="4 5">
    <name type="scientific">Apostasia shenzhenica</name>
    <dbReference type="NCBI Taxonomy" id="1088818"/>
    <lineage>
        <taxon>Eukaryota</taxon>
        <taxon>Viridiplantae</taxon>
        <taxon>Streptophyta</taxon>
        <taxon>Embryophyta</taxon>
        <taxon>Tracheophyta</taxon>
        <taxon>Spermatophyta</taxon>
        <taxon>Magnoliopsida</taxon>
        <taxon>Liliopsida</taxon>
        <taxon>Asparagales</taxon>
        <taxon>Orchidaceae</taxon>
        <taxon>Apostasioideae</taxon>
        <taxon>Apostasia</taxon>
    </lineage>
</organism>